<evidence type="ECO:0000313" key="2">
    <source>
        <dbReference type="Proteomes" id="UP001057279"/>
    </source>
</evidence>
<accession>A0ACB9VIS9</accession>
<protein>
    <submittedName>
        <fullName evidence="1">Uncharacterized protein</fullName>
    </submittedName>
</protein>
<comment type="caution">
    <text evidence="1">The sequence shown here is derived from an EMBL/GenBank/DDBJ whole genome shotgun (WGS) entry which is preliminary data.</text>
</comment>
<feature type="non-terminal residue" evidence="1">
    <location>
        <position position="221"/>
    </location>
</feature>
<name>A0ACB9VIS9_9CETA</name>
<sequence length="221" mass="25034">MRPIDANIGTGYCDLQHLDETGTTEQRAQHIVIPNVLRVIPTSLLQRESLLSMSRSQLSPVDWEQRAQVHLNVLKKEGEVWKGRQGGAENTSQRSRCEEKRPVAERVKQAKRPSEEGRMILEAATNGVSWVQELDAISLSHTNLTTAENVETKLHTSDTDPTSWIRTEGWNNMYSGIYLKRGLLQPQALSEVPAQPRITSSQFKRLILHSSCGFPWRLKLK</sequence>
<reference evidence="1" key="1">
    <citation type="submission" date="2022-03" db="EMBL/GenBank/DDBJ databases">
        <title>Genomic analyses of argali, domestic sheep and their hybrids provide insights into chromosomal evolution, heterosis and genetic basis of agronomic traits.</title>
        <authorList>
            <person name="Li M."/>
        </authorList>
    </citation>
    <scope>NUCLEOTIDE SEQUENCE</scope>
    <source>
        <strain evidence="1">F1 hybrid</strain>
    </source>
</reference>
<organism evidence="1 2">
    <name type="scientific">Ovis ammon polii x Ovis aries</name>
    <dbReference type="NCBI Taxonomy" id="2918886"/>
    <lineage>
        <taxon>Eukaryota</taxon>
        <taxon>Metazoa</taxon>
        <taxon>Chordata</taxon>
        <taxon>Craniata</taxon>
        <taxon>Vertebrata</taxon>
        <taxon>Euteleostomi</taxon>
        <taxon>Mammalia</taxon>
        <taxon>Eutheria</taxon>
        <taxon>Laurasiatheria</taxon>
        <taxon>Artiodactyla</taxon>
        <taxon>Ruminantia</taxon>
        <taxon>Pecora</taxon>
        <taxon>Bovidae</taxon>
        <taxon>Caprinae</taxon>
        <taxon>Ovis</taxon>
    </lineage>
</organism>
<gene>
    <name evidence="1" type="ORF">MJG53_000958</name>
</gene>
<dbReference type="Proteomes" id="UP001057279">
    <property type="component" value="Linkage Group LG01"/>
</dbReference>
<proteinExistence type="predicted"/>
<keyword evidence="2" id="KW-1185">Reference proteome</keyword>
<evidence type="ECO:0000313" key="1">
    <source>
        <dbReference type="EMBL" id="KAI4589909.1"/>
    </source>
</evidence>
<dbReference type="EMBL" id="CM043026">
    <property type="protein sequence ID" value="KAI4589909.1"/>
    <property type="molecule type" value="Genomic_DNA"/>
</dbReference>